<dbReference type="GO" id="GO:0006310">
    <property type="term" value="P:DNA recombination"/>
    <property type="evidence" value="ECO:0007669"/>
    <property type="project" value="UniProtKB-KW"/>
</dbReference>
<organism evidence="6 7">
    <name type="scientific">Polynucleobacter victoriensis</name>
    <dbReference type="NCBI Taxonomy" id="2049319"/>
    <lineage>
        <taxon>Bacteria</taxon>
        <taxon>Pseudomonadati</taxon>
        <taxon>Pseudomonadota</taxon>
        <taxon>Betaproteobacteria</taxon>
        <taxon>Burkholderiales</taxon>
        <taxon>Burkholderiaceae</taxon>
        <taxon>Polynucleobacter</taxon>
    </lineage>
</organism>
<name>A0A212THK0_9BURK</name>
<dbReference type="InterPro" id="IPR002104">
    <property type="entry name" value="Integrase_catalytic"/>
</dbReference>
<protein>
    <submittedName>
        <fullName evidence="6">Phage integrase family protein</fullName>
    </submittedName>
</protein>
<dbReference type="Gene3D" id="1.10.443.10">
    <property type="entry name" value="Intergrase catalytic core"/>
    <property type="match status" value="1"/>
</dbReference>
<keyword evidence="3" id="KW-0238">DNA-binding</keyword>
<dbReference type="SUPFAM" id="SSF56349">
    <property type="entry name" value="DNA breaking-rejoining enzymes"/>
    <property type="match status" value="1"/>
</dbReference>
<reference evidence="7" key="1">
    <citation type="submission" date="2017-06" db="EMBL/GenBank/DDBJ databases">
        <authorList>
            <person name="Varghese N."/>
            <person name="Submissions S."/>
        </authorList>
    </citation>
    <scope>NUCLEOTIDE SEQUENCE [LARGE SCALE GENOMIC DNA]</scope>
    <source>
        <strain evidence="7">MWH-VicM1</strain>
    </source>
</reference>
<sequence>MKSIHQSQHFNATKANHRIFVPIPNIQAKESTSDLIYLRDGEVVLYKRPDSSVWQVRFKLFDRKWHCYSTRHNNLDYAKRAASELYDEIRFKEKMGLGHSRKKFEFIAKECIKEIEKEIAAGIKPMTNNDYIRAINRYLIPFFSNYYLENINSQAVDQYELWRNTKMKKIPVSSTLMTHASAYNRVVQHAIRRGWLNQATLIAHLGRKGMKGQSRPAFSREELSYLLEYLKTYCEGGHSQLAKEMRQLVRNYIELLAYTGMRCGKESMNLKWRDIQWYTDHKTGKRYIRIWVNGKTGSRFLIAKHVLLESIERLVSMEPDFRGKSLDQVLEERHDRYVFKLKGGRRPVSFQTTFRWLMKASGLLKDQSTGQNRTLYSIRHTYATLAMTDINIDIHILARQMGTSVGMIEKHYSKLTATMAAEKLAW</sequence>
<keyword evidence="2" id="KW-0229">DNA integration</keyword>
<dbReference type="AlphaFoldDB" id="A0A212THK0"/>
<dbReference type="Proteomes" id="UP000197215">
    <property type="component" value="Unassembled WGS sequence"/>
</dbReference>
<dbReference type="PANTHER" id="PTHR30349:SF41">
    <property type="entry name" value="INTEGRASE_RECOMBINASE PROTEIN MJ0367-RELATED"/>
    <property type="match status" value="1"/>
</dbReference>
<accession>A0A212THK0</accession>
<dbReference type="PANTHER" id="PTHR30349">
    <property type="entry name" value="PHAGE INTEGRASE-RELATED"/>
    <property type="match status" value="1"/>
</dbReference>
<evidence type="ECO:0000256" key="4">
    <source>
        <dbReference type="ARBA" id="ARBA00023172"/>
    </source>
</evidence>
<evidence type="ECO:0000313" key="6">
    <source>
        <dbReference type="EMBL" id="SNC65296.1"/>
    </source>
</evidence>
<dbReference type="GO" id="GO:0003677">
    <property type="term" value="F:DNA binding"/>
    <property type="evidence" value="ECO:0007669"/>
    <property type="project" value="UniProtKB-KW"/>
</dbReference>
<dbReference type="InterPro" id="IPR050090">
    <property type="entry name" value="Tyrosine_recombinase_XerCD"/>
</dbReference>
<evidence type="ECO:0000313" key="7">
    <source>
        <dbReference type="Proteomes" id="UP000197215"/>
    </source>
</evidence>
<dbReference type="RefSeq" id="WP_088813129.1">
    <property type="nucleotide sequence ID" value="NZ_FYEX01000001.1"/>
</dbReference>
<dbReference type="OrthoDB" id="102994at2"/>
<comment type="similarity">
    <text evidence="1">Belongs to the 'phage' integrase family.</text>
</comment>
<dbReference type="InterPro" id="IPR011010">
    <property type="entry name" value="DNA_brk_join_enz"/>
</dbReference>
<feature type="domain" description="Tyr recombinase" evidence="5">
    <location>
        <begin position="213"/>
        <end position="425"/>
    </location>
</feature>
<dbReference type="PROSITE" id="PS51898">
    <property type="entry name" value="TYR_RECOMBINASE"/>
    <property type="match status" value="1"/>
</dbReference>
<dbReference type="GO" id="GO:0015074">
    <property type="term" value="P:DNA integration"/>
    <property type="evidence" value="ECO:0007669"/>
    <property type="project" value="UniProtKB-KW"/>
</dbReference>
<keyword evidence="4" id="KW-0233">DNA recombination</keyword>
<evidence type="ECO:0000256" key="2">
    <source>
        <dbReference type="ARBA" id="ARBA00022908"/>
    </source>
</evidence>
<gene>
    <name evidence="6" type="ORF">SAMN06295916_1267</name>
</gene>
<proteinExistence type="inferred from homology"/>
<evidence type="ECO:0000256" key="1">
    <source>
        <dbReference type="ARBA" id="ARBA00008857"/>
    </source>
</evidence>
<dbReference type="InterPro" id="IPR013762">
    <property type="entry name" value="Integrase-like_cat_sf"/>
</dbReference>
<dbReference type="EMBL" id="FYEX01000001">
    <property type="protein sequence ID" value="SNC65296.1"/>
    <property type="molecule type" value="Genomic_DNA"/>
</dbReference>
<dbReference type="Gene3D" id="1.10.150.130">
    <property type="match status" value="1"/>
</dbReference>
<evidence type="ECO:0000256" key="3">
    <source>
        <dbReference type="ARBA" id="ARBA00023125"/>
    </source>
</evidence>
<evidence type="ECO:0000259" key="5">
    <source>
        <dbReference type="PROSITE" id="PS51898"/>
    </source>
</evidence>
<keyword evidence="7" id="KW-1185">Reference proteome</keyword>
<dbReference type="InterPro" id="IPR010998">
    <property type="entry name" value="Integrase_recombinase_N"/>
</dbReference>